<dbReference type="InterPro" id="IPR021533">
    <property type="entry name" value="PepSY-like"/>
</dbReference>
<dbReference type="GeneID" id="5303407"/>
<name>A0A069SU74_PHOVU</name>
<sequence>MRKILFLMAMLVCSLQFAMAGDVVTRDVNKLPVAAREMIGKHFSQTKVAYIKIEKDLFQTTSYDVKLADGIELEFNSKGEWLEIDCKNKSVPSTFIPQAISKYMKANYNGHKTVKIERNRKGYELTLENGLEVDFDQFGGFLKLSD</sequence>
<comment type="caution">
    <text evidence="3">The sequence shown here is derived from an EMBL/GenBank/DDBJ whole genome shotgun (WGS) entry which is preliminary data.</text>
</comment>
<feature type="signal peptide" evidence="1">
    <location>
        <begin position="1"/>
        <end position="20"/>
    </location>
</feature>
<feature type="domain" description="Putative beta-lactamase-inhibitor-like PepSY-like" evidence="2">
    <location>
        <begin position="62"/>
        <end position="143"/>
    </location>
</feature>
<organism evidence="3 4">
    <name type="scientific">Phocaeicola vulgatus str. 3975 RP4</name>
    <dbReference type="NCBI Taxonomy" id="1339352"/>
    <lineage>
        <taxon>Bacteria</taxon>
        <taxon>Pseudomonadati</taxon>
        <taxon>Bacteroidota</taxon>
        <taxon>Bacteroidia</taxon>
        <taxon>Bacteroidales</taxon>
        <taxon>Bacteroidaceae</taxon>
        <taxon>Phocaeicola</taxon>
    </lineage>
</organism>
<evidence type="ECO:0000259" key="2">
    <source>
        <dbReference type="Pfam" id="PF11396"/>
    </source>
</evidence>
<accession>A0A069SU74</accession>
<dbReference type="Gene3D" id="3.40.1420.30">
    <property type="match status" value="1"/>
</dbReference>
<dbReference type="DNASU" id="5303407"/>
<evidence type="ECO:0000313" key="4">
    <source>
        <dbReference type="Proteomes" id="UP000027661"/>
    </source>
</evidence>
<dbReference type="EMBL" id="JNHM01000012">
    <property type="protein sequence ID" value="KDS55545.1"/>
    <property type="molecule type" value="Genomic_DNA"/>
</dbReference>
<keyword evidence="1" id="KW-0732">Signal</keyword>
<reference evidence="3 4" key="1">
    <citation type="submission" date="2014-04" db="EMBL/GenBank/DDBJ databases">
        <authorList>
            <person name="Sears C."/>
            <person name="Carroll K."/>
            <person name="Sack B.R."/>
            <person name="Qadri F."/>
            <person name="Myers L.L."/>
            <person name="Chung G.-T."/>
            <person name="Escheverria P."/>
            <person name="Fraser C.M."/>
            <person name="Sadzewicz L."/>
            <person name="Shefchek K.A."/>
            <person name="Tallon L."/>
            <person name="Das S.P."/>
            <person name="Daugherty S."/>
            <person name="Mongodin E.F."/>
        </authorList>
    </citation>
    <scope>NUCLEOTIDE SEQUENCE [LARGE SCALE GENOMIC DNA]</scope>
    <source>
        <strain evidence="3 4">3975 RP4</strain>
    </source>
</reference>
<dbReference type="PATRIC" id="fig|1339352.3.peg.813"/>
<protein>
    <submittedName>
        <fullName evidence="3">Putative periplasmic protein</fullName>
    </submittedName>
</protein>
<dbReference type="SUPFAM" id="SSF160574">
    <property type="entry name" value="BT0923-like"/>
    <property type="match status" value="1"/>
</dbReference>
<proteinExistence type="predicted"/>
<evidence type="ECO:0000256" key="1">
    <source>
        <dbReference type="SAM" id="SignalP"/>
    </source>
</evidence>
<evidence type="ECO:0000313" key="3">
    <source>
        <dbReference type="EMBL" id="KDS55545.1"/>
    </source>
</evidence>
<dbReference type="Pfam" id="PF11396">
    <property type="entry name" value="PepSY_like"/>
    <property type="match status" value="1"/>
</dbReference>
<dbReference type="RefSeq" id="WP_005848318.1">
    <property type="nucleotide sequence ID" value="NZ_JNHM01000012.1"/>
</dbReference>
<dbReference type="Proteomes" id="UP000027661">
    <property type="component" value="Unassembled WGS sequence"/>
</dbReference>
<feature type="chain" id="PRO_5001666923" evidence="1">
    <location>
        <begin position="21"/>
        <end position="146"/>
    </location>
</feature>
<dbReference type="AlphaFoldDB" id="A0A069SU74"/>
<dbReference type="SMR" id="A0A069SU74"/>
<gene>
    <name evidence="3" type="ORF">M099_0841</name>
</gene>